<dbReference type="PROSITE" id="PS50885">
    <property type="entry name" value="HAMP"/>
    <property type="match status" value="3"/>
</dbReference>
<dbReference type="SMART" id="SM00304">
    <property type="entry name" value="HAMP"/>
    <property type="match status" value="4"/>
</dbReference>
<evidence type="ECO:0000256" key="7">
    <source>
        <dbReference type="SAM" id="Phobius"/>
    </source>
</evidence>
<evidence type="ECO:0000256" key="1">
    <source>
        <dbReference type="ARBA" id="ARBA00004370"/>
    </source>
</evidence>
<feature type="domain" description="Methyl-accepting transducer" evidence="8">
    <location>
        <begin position="713"/>
        <end position="942"/>
    </location>
</feature>
<feature type="transmembrane region" description="Helical" evidence="7">
    <location>
        <begin position="189"/>
        <end position="209"/>
    </location>
</feature>
<dbReference type="InterPro" id="IPR041395">
    <property type="entry name" value="McpB_HAMP_3rd"/>
</dbReference>
<dbReference type="PANTHER" id="PTHR43531">
    <property type="entry name" value="PROTEIN ICFG"/>
    <property type="match status" value="1"/>
</dbReference>
<feature type="region of interest" description="Disordered" evidence="6">
    <location>
        <begin position="971"/>
        <end position="1023"/>
    </location>
</feature>
<keyword evidence="5" id="KW-0175">Coiled coil</keyword>
<dbReference type="CDD" id="cd19411">
    <property type="entry name" value="MCP2201-like_sensor"/>
    <property type="match status" value="1"/>
</dbReference>
<sequence>MRFLDNIKMGTKLIGAFLIVAALSVLVGFFAISKLEASNEGAHLLMDKGTAPIAEWLDIAQSTYRIRANMRDLMAGKDWDAYNKRIADRIAERSKSEEAFEKTIMTDAGRALWKRYKDNQAEIGNGNRKIRELIRAGKKAEAEALMYGELDKLQQEQNKIYDEMAQAKLKFATSITEDITTAFTSAKKAMYVMMAIAALLGAALGILIARSIAQPMAKGVDMMKEMAKGHLGTRLKMERKDEIGDLAREMDGFTDNLQEIVVGLQQISNGDLSKDWVAADAQDEINPALKQVRANLQALVADAAMLNQAAVDGKLATRADASKHQGDYRKIVQGVNDCLDAVIGPLNVAAGYVDRISKGDIPPKITDKYNGDFNEIKNNLNQCVDAVNALVADANLLNRAAVDGKLATRADATKHQGDFRKVVQGVNDCLDAVIGPLNVAAGYVDRISKGDIPPKITDSYNGDFNEIKNNLNQCVDALNGLIAGMNHMSAQHDAGDIDVKISAEHFQGAYHLMAKGVNDMVFGHIAVKKKAMACISEFGRGNFEAPLETFPGKKVFINETIEQVRTNLKALIADAEMLSKAAVDGRLGTRADATKHFGDFRKIVQGVNDTLDAVIGPLNVAAGYIDRIGKGEVPEKITDSYNGDFNTIKNNINSCVDGLQGLVEANNVIQLMAQNDFTSAIKGNYQGVFAELGKAINETIVQMREALIQVQEGAVSIASASGEIAMGNQDLSSRTEEQAANLEETASGLEQITSNVNLTADNAQSASQEAVKARQVAQDGGTAVAQVIAAMESINESSAKINEIIGVVDEIAFQTNLLALNAAVEAARAGEQGRGFAVVAAEVRNLAKRSADAAKEIKVLIRESVAKSVDGSKVAAHAGETIQEVVANVQRVTSLVGEIANATQEQSTGLIELNKAVVQMDEVTQQNAALVEEAAAAAETLDSQAHTLAEVVSRFKTGAETRRTEVASRPAAVSATRRPALATKAPAPARRAARGSAPMPELGTTKRPVVTPKDADDGQWEAF</sequence>
<proteinExistence type="inferred from homology"/>
<dbReference type="InterPro" id="IPR054421">
    <property type="entry name" value="McpB_HAMP_2nd"/>
</dbReference>
<feature type="coiled-coil region" evidence="5">
    <location>
        <begin position="913"/>
        <end position="940"/>
    </location>
</feature>
<gene>
    <name evidence="10" type="ORF">IPN91_15040</name>
</gene>
<dbReference type="Pfam" id="PF18575">
    <property type="entry name" value="HAMP_N3"/>
    <property type="match status" value="1"/>
</dbReference>
<dbReference type="SMART" id="SM00283">
    <property type="entry name" value="MA"/>
    <property type="match status" value="1"/>
</dbReference>
<dbReference type="Gene3D" id="1.10.287.950">
    <property type="entry name" value="Methyl-accepting chemotaxis protein"/>
    <property type="match status" value="1"/>
</dbReference>
<dbReference type="PROSITE" id="PS50111">
    <property type="entry name" value="CHEMOTAXIS_TRANSDUC_2"/>
    <property type="match status" value="1"/>
</dbReference>
<protein>
    <submittedName>
        <fullName evidence="10">MCP four helix bundle domain-containing protein</fullName>
    </submittedName>
</protein>
<keyword evidence="2" id="KW-0488">Methylation</keyword>
<keyword evidence="7" id="KW-1133">Transmembrane helix</keyword>
<reference evidence="10 11" key="1">
    <citation type="submission" date="2020-10" db="EMBL/GenBank/DDBJ databases">
        <title>Connecting structure to function with the recovery of over 1000 high-quality activated sludge metagenome-assembled genomes encoding full-length rRNA genes using long-read sequencing.</title>
        <authorList>
            <person name="Singleton C.M."/>
            <person name="Petriglieri F."/>
            <person name="Kristensen J.M."/>
            <person name="Kirkegaard R.H."/>
            <person name="Michaelsen T.Y."/>
            <person name="Andersen M.H."/>
            <person name="Karst S.M."/>
            <person name="Dueholm M.S."/>
            <person name="Nielsen P.H."/>
            <person name="Albertsen M."/>
        </authorList>
    </citation>
    <scope>NUCLEOTIDE SEQUENCE [LARGE SCALE GENOMIC DNA]</scope>
    <source>
        <strain evidence="10">OdNE_18-Q3-R46-58_MAXAC.008</strain>
    </source>
</reference>
<keyword evidence="7" id="KW-0472">Membrane</keyword>
<dbReference type="InterPro" id="IPR051310">
    <property type="entry name" value="MCP_chemotaxis"/>
</dbReference>
<dbReference type="SUPFAM" id="SSF158472">
    <property type="entry name" value="HAMP domain-like"/>
    <property type="match status" value="1"/>
</dbReference>
<name>A0A936F4J3_9BACT</name>
<dbReference type="CDD" id="cd17528">
    <property type="entry name" value="HAMP_III"/>
    <property type="match status" value="1"/>
</dbReference>
<feature type="domain" description="HAMP" evidence="9">
    <location>
        <begin position="431"/>
        <end position="483"/>
    </location>
</feature>
<dbReference type="Gene3D" id="6.10.340.10">
    <property type="match status" value="1"/>
</dbReference>
<dbReference type="Pfam" id="PF12729">
    <property type="entry name" value="4HB_MCP_1"/>
    <property type="match status" value="1"/>
</dbReference>
<keyword evidence="7" id="KW-0812">Transmembrane</keyword>
<dbReference type="InterPro" id="IPR047347">
    <property type="entry name" value="YvaQ-like_sensor"/>
</dbReference>
<dbReference type="Gene3D" id="1.20.120.1530">
    <property type="match status" value="3"/>
</dbReference>
<evidence type="ECO:0000313" key="11">
    <source>
        <dbReference type="Proteomes" id="UP000709959"/>
    </source>
</evidence>
<comment type="caution">
    <text evidence="10">The sequence shown here is derived from an EMBL/GenBank/DDBJ whole genome shotgun (WGS) entry which is preliminary data.</text>
</comment>
<feature type="domain" description="HAMP" evidence="9">
    <location>
        <begin position="210"/>
        <end position="262"/>
    </location>
</feature>
<dbReference type="GO" id="GO:0004888">
    <property type="term" value="F:transmembrane signaling receptor activity"/>
    <property type="evidence" value="ECO:0007669"/>
    <property type="project" value="TreeGrafter"/>
</dbReference>
<evidence type="ECO:0000256" key="4">
    <source>
        <dbReference type="PROSITE-ProRule" id="PRU00284"/>
    </source>
</evidence>
<dbReference type="InterPro" id="IPR024478">
    <property type="entry name" value="HlyB_4HB_MCP"/>
</dbReference>
<dbReference type="CDD" id="cd17527">
    <property type="entry name" value="HAMP_II"/>
    <property type="match status" value="1"/>
</dbReference>
<comment type="similarity">
    <text evidence="3">Belongs to the methyl-accepting chemotaxis (MCP) protein family.</text>
</comment>
<dbReference type="GO" id="GO:0007165">
    <property type="term" value="P:signal transduction"/>
    <property type="evidence" value="ECO:0007669"/>
    <property type="project" value="UniProtKB-KW"/>
</dbReference>
<dbReference type="Proteomes" id="UP000709959">
    <property type="component" value="Unassembled WGS sequence"/>
</dbReference>
<dbReference type="FunFam" id="1.10.287.950:FF:000001">
    <property type="entry name" value="Methyl-accepting chemotaxis sensory transducer"/>
    <property type="match status" value="1"/>
</dbReference>
<evidence type="ECO:0000256" key="6">
    <source>
        <dbReference type="SAM" id="MobiDB-lite"/>
    </source>
</evidence>
<evidence type="ECO:0000256" key="5">
    <source>
        <dbReference type="SAM" id="Coils"/>
    </source>
</evidence>
<keyword evidence="4" id="KW-0807">Transducer</keyword>
<feature type="transmembrane region" description="Helical" evidence="7">
    <location>
        <begin position="13"/>
        <end position="32"/>
    </location>
</feature>
<evidence type="ECO:0000259" key="8">
    <source>
        <dbReference type="PROSITE" id="PS50111"/>
    </source>
</evidence>
<dbReference type="CDD" id="cd11386">
    <property type="entry name" value="MCP_signal"/>
    <property type="match status" value="1"/>
</dbReference>
<dbReference type="InterPro" id="IPR003660">
    <property type="entry name" value="HAMP_dom"/>
</dbReference>
<dbReference type="GO" id="GO:0005886">
    <property type="term" value="C:plasma membrane"/>
    <property type="evidence" value="ECO:0007669"/>
    <property type="project" value="TreeGrafter"/>
</dbReference>
<evidence type="ECO:0000313" key="10">
    <source>
        <dbReference type="EMBL" id="MBK8573896.1"/>
    </source>
</evidence>
<organism evidence="10 11">
    <name type="scientific">Candidatus Geothrix odensensis</name>
    <dbReference type="NCBI Taxonomy" id="2954440"/>
    <lineage>
        <taxon>Bacteria</taxon>
        <taxon>Pseudomonadati</taxon>
        <taxon>Acidobacteriota</taxon>
        <taxon>Holophagae</taxon>
        <taxon>Holophagales</taxon>
        <taxon>Holophagaceae</taxon>
        <taxon>Geothrix</taxon>
    </lineage>
</organism>
<dbReference type="Pfam" id="PF00672">
    <property type="entry name" value="HAMP"/>
    <property type="match status" value="1"/>
</dbReference>
<dbReference type="Pfam" id="PF21927">
    <property type="entry name" value="McpB_HAMP_2"/>
    <property type="match status" value="1"/>
</dbReference>
<feature type="domain" description="HAMP" evidence="9">
    <location>
        <begin position="340"/>
        <end position="392"/>
    </location>
</feature>
<accession>A0A936F4J3</accession>
<dbReference type="FunFam" id="1.20.120.1530:FF:000010">
    <property type="match status" value="1"/>
</dbReference>
<comment type="subcellular location">
    <subcellularLocation>
        <location evidence="1">Membrane</location>
    </subcellularLocation>
</comment>
<dbReference type="Pfam" id="PF18947">
    <property type="entry name" value="HAMP_2"/>
    <property type="match status" value="3"/>
</dbReference>
<dbReference type="Pfam" id="PF00015">
    <property type="entry name" value="MCPsignal"/>
    <property type="match status" value="1"/>
</dbReference>
<evidence type="ECO:0000259" key="9">
    <source>
        <dbReference type="PROSITE" id="PS50885"/>
    </source>
</evidence>
<dbReference type="EMBL" id="JADKCH010000033">
    <property type="protein sequence ID" value="MBK8573896.1"/>
    <property type="molecule type" value="Genomic_DNA"/>
</dbReference>
<evidence type="ECO:0000256" key="2">
    <source>
        <dbReference type="ARBA" id="ARBA00022481"/>
    </source>
</evidence>
<dbReference type="PANTHER" id="PTHR43531:SF14">
    <property type="entry name" value="METHYL-ACCEPTING CHEMOTAXIS PROTEIN I-RELATED"/>
    <property type="match status" value="1"/>
</dbReference>
<evidence type="ECO:0000256" key="3">
    <source>
        <dbReference type="ARBA" id="ARBA00029447"/>
    </source>
</evidence>
<dbReference type="GO" id="GO:0006935">
    <property type="term" value="P:chemotaxis"/>
    <property type="evidence" value="ECO:0007669"/>
    <property type="project" value="UniProtKB-KW"/>
</dbReference>
<feature type="compositionally biased region" description="Low complexity" evidence="6">
    <location>
        <begin position="975"/>
        <end position="1000"/>
    </location>
</feature>
<dbReference type="InterPro" id="IPR004089">
    <property type="entry name" value="MCPsignal_dom"/>
</dbReference>
<dbReference type="CDD" id="cd06225">
    <property type="entry name" value="HAMP"/>
    <property type="match status" value="1"/>
</dbReference>
<dbReference type="AlphaFoldDB" id="A0A936F4J3"/>
<dbReference type="SUPFAM" id="SSF58104">
    <property type="entry name" value="Methyl-accepting chemotaxis protein (MCP) signaling domain"/>
    <property type="match status" value="1"/>
</dbReference>